<evidence type="ECO:0000313" key="2">
    <source>
        <dbReference type="Proteomes" id="UP000326289"/>
    </source>
</evidence>
<dbReference type="AlphaFoldDB" id="A0A5N6IS96"/>
<protein>
    <submittedName>
        <fullName evidence="1">Uncharacterized protein</fullName>
    </submittedName>
</protein>
<dbReference type="Proteomes" id="UP000326289">
    <property type="component" value="Unassembled WGS sequence"/>
</dbReference>
<organism evidence="1 2">
    <name type="scientific">Aspergillus minisclerotigenes</name>
    <dbReference type="NCBI Taxonomy" id="656917"/>
    <lineage>
        <taxon>Eukaryota</taxon>
        <taxon>Fungi</taxon>
        <taxon>Dikarya</taxon>
        <taxon>Ascomycota</taxon>
        <taxon>Pezizomycotina</taxon>
        <taxon>Eurotiomycetes</taxon>
        <taxon>Eurotiomycetidae</taxon>
        <taxon>Eurotiales</taxon>
        <taxon>Aspergillaceae</taxon>
        <taxon>Aspergillus</taxon>
        <taxon>Aspergillus subgen. Circumdati</taxon>
    </lineage>
</organism>
<proteinExistence type="predicted"/>
<sequence length="224" mass="24953">MPLPWRVLAGTFAAGGVSIGASFFYMTHDIQFVPLAPSDPIFLSIYHKKFNPNGNPTIHDLHVKRVPLSKINPTLLEHPQKLLERYCGGVWAGGGFTPQRLALAWFDRDESTSQLWSQSELIQSEYTVGTDIVGNFEVIDRSKESILIRGGDKTSNQGLRPLDGLIEITVHIEKEQDVAEFGFKSLFFQGVGTTNQLPMPGPAIWLHEQYAKALLRSGVQHVLK</sequence>
<keyword evidence="2" id="KW-1185">Reference proteome</keyword>
<gene>
    <name evidence="1" type="ORF">BDV30DRAFT_218984</name>
</gene>
<name>A0A5N6IS96_9EURO</name>
<evidence type="ECO:0000313" key="1">
    <source>
        <dbReference type="EMBL" id="KAB8268083.1"/>
    </source>
</evidence>
<accession>A0A5N6IS96</accession>
<reference evidence="1 2" key="1">
    <citation type="submission" date="2019-04" db="EMBL/GenBank/DDBJ databases">
        <title>Fungal friends and foes A comparative genomics study of 23 Aspergillus species from section Flavi.</title>
        <authorList>
            <consortium name="DOE Joint Genome Institute"/>
            <person name="Kjaerbolling I."/>
            <person name="Vesth T.C."/>
            <person name="Frisvad J.C."/>
            <person name="Nybo J.L."/>
            <person name="Theobald S."/>
            <person name="Kildgaard S."/>
            <person name="Petersen T.I."/>
            <person name="Kuo A."/>
            <person name="Sato A."/>
            <person name="Lyhne E.K."/>
            <person name="Kogle M.E."/>
            <person name="Wiebenga A."/>
            <person name="Kun R.S."/>
            <person name="Lubbers R.J."/>
            <person name="Makela M.R."/>
            <person name="Barry K."/>
            <person name="Chovatia M."/>
            <person name="Clum A."/>
            <person name="Daum C."/>
            <person name="Haridas S."/>
            <person name="He G."/>
            <person name="LaButti K."/>
            <person name="Lipzen A."/>
            <person name="Mondo S."/>
            <person name="Pangilinan J."/>
            <person name="Riley R."/>
            <person name="Salamov A."/>
            <person name="Simmons B.A."/>
            <person name="Magnuson J.K."/>
            <person name="Henrissat B."/>
            <person name="Mortensen U.H."/>
            <person name="Larsen T.O."/>
            <person name="De vries R.P."/>
            <person name="Grigoriev I.V."/>
            <person name="Machida M."/>
            <person name="Baker S.E."/>
            <person name="Andersen M.R."/>
        </authorList>
    </citation>
    <scope>NUCLEOTIDE SEQUENCE [LARGE SCALE GENOMIC DNA]</scope>
    <source>
        <strain evidence="1 2">CBS 117635</strain>
    </source>
</reference>
<dbReference type="EMBL" id="ML732879">
    <property type="protein sequence ID" value="KAB8268083.1"/>
    <property type="molecule type" value="Genomic_DNA"/>
</dbReference>